<evidence type="ECO:0000256" key="1">
    <source>
        <dbReference type="SAM" id="SignalP"/>
    </source>
</evidence>
<keyword evidence="1" id="KW-0732">Signal</keyword>
<organism evidence="3 4">
    <name type="scientific">Mycobacterium haemophilum</name>
    <dbReference type="NCBI Taxonomy" id="29311"/>
    <lineage>
        <taxon>Bacteria</taxon>
        <taxon>Bacillati</taxon>
        <taxon>Actinomycetota</taxon>
        <taxon>Actinomycetes</taxon>
        <taxon>Mycobacteriales</taxon>
        <taxon>Mycobacteriaceae</taxon>
        <taxon>Mycobacterium</taxon>
    </lineage>
</organism>
<sequence length="112" mass="11728">MKFLLALSGAAVMIGMATPAYADDNDQQFLAELRQAGITYHDPDRAITAAKSVCQLVDEGKSDAEIVTELQNRNPAFQGMGAAKFATLAAAHYCPKYLTGEGQPPKPAGAGG</sequence>
<dbReference type="EMBL" id="LDPR01000011">
    <property type="protein sequence ID" value="KLO36006.1"/>
    <property type="molecule type" value="Genomic_DNA"/>
</dbReference>
<dbReference type="Pfam" id="PF05305">
    <property type="entry name" value="DUF732"/>
    <property type="match status" value="1"/>
</dbReference>
<dbReference type="AlphaFoldDB" id="A0A0I9TIS6"/>
<reference evidence="3 4" key="1">
    <citation type="submission" date="2015-05" db="EMBL/GenBank/DDBJ databases">
        <title>Genome sequence of Mycobacterium haemophilum.</title>
        <authorList>
            <person name="Greninger A.L."/>
            <person name="Cunningham G."/>
            <person name="Miller S."/>
        </authorList>
    </citation>
    <scope>NUCLEOTIDE SEQUENCE [LARGE SCALE GENOMIC DNA]</scope>
    <source>
        <strain evidence="4">UC1</strain>
    </source>
</reference>
<dbReference type="STRING" id="1202450.B586_14345"/>
<dbReference type="OrthoDB" id="4730946at2"/>
<comment type="caution">
    <text evidence="3">The sequence shown here is derived from an EMBL/GenBank/DDBJ whole genome shotgun (WGS) entry which is preliminary data.</text>
</comment>
<dbReference type="Proteomes" id="UP000036334">
    <property type="component" value="Unassembled WGS sequence"/>
</dbReference>
<proteinExistence type="predicted"/>
<dbReference type="PATRIC" id="fig|29311.18.peg.1010"/>
<gene>
    <name evidence="3" type="ORF">ABH38_14170</name>
</gene>
<evidence type="ECO:0000259" key="2">
    <source>
        <dbReference type="Pfam" id="PF05305"/>
    </source>
</evidence>
<evidence type="ECO:0000313" key="3">
    <source>
        <dbReference type="EMBL" id="KLO36006.1"/>
    </source>
</evidence>
<protein>
    <recommendedName>
        <fullName evidence="2">DUF732 domain-containing protein</fullName>
    </recommendedName>
</protein>
<name>A0A0I9TIS6_9MYCO</name>
<dbReference type="RefSeq" id="WP_047315378.1">
    <property type="nucleotide sequence ID" value="NZ_LDPQ01000012.1"/>
</dbReference>
<feature type="chain" id="PRO_5005236141" description="DUF732 domain-containing protein" evidence="1">
    <location>
        <begin position="23"/>
        <end position="112"/>
    </location>
</feature>
<evidence type="ECO:0000313" key="4">
    <source>
        <dbReference type="Proteomes" id="UP000036334"/>
    </source>
</evidence>
<feature type="domain" description="DUF732" evidence="2">
    <location>
        <begin position="25"/>
        <end position="95"/>
    </location>
</feature>
<feature type="signal peptide" evidence="1">
    <location>
        <begin position="1"/>
        <end position="22"/>
    </location>
</feature>
<accession>A0A0I9TIS6</accession>
<keyword evidence="4" id="KW-1185">Reference proteome</keyword>
<dbReference type="InterPro" id="IPR007969">
    <property type="entry name" value="DUF732"/>
</dbReference>